<name>A0A917JRY1_9GAMM</name>
<dbReference type="InterPro" id="IPR007156">
    <property type="entry name" value="MamQ_LemA"/>
</dbReference>
<comment type="subcellular location">
    <subcellularLocation>
        <location evidence="1">Membrane</location>
        <topology evidence="1">Single-pass membrane protein</topology>
    </subcellularLocation>
</comment>
<dbReference type="SUPFAM" id="SSF140478">
    <property type="entry name" value="LemA-like"/>
    <property type="match status" value="1"/>
</dbReference>
<keyword evidence="5 6" id="KW-0472">Membrane</keyword>
<dbReference type="EMBL" id="BMOB01000004">
    <property type="protein sequence ID" value="GGI83869.1"/>
    <property type="molecule type" value="Genomic_DNA"/>
</dbReference>
<dbReference type="Proteomes" id="UP000630149">
    <property type="component" value="Unassembled WGS sequence"/>
</dbReference>
<evidence type="ECO:0000256" key="5">
    <source>
        <dbReference type="ARBA" id="ARBA00023136"/>
    </source>
</evidence>
<keyword evidence="8" id="KW-1185">Reference proteome</keyword>
<keyword evidence="3 6" id="KW-0812">Transmembrane</keyword>
<reference evidence="7" key="1">
    <citation type="journal article" date="2014" name="Int. J. Syst. Evol. Microbiol.">
        <title>Complete genome sequence of Corynebacterium casei LMG S-19264T (=DSM 44701T), isolated from a smear-ripened cheese.</title>
        <authorList>
            <consortium name="US DOE Joint Genome Institute (JGI-PGF)"/>
            <person name="Walter F."/>
            <person name="Albersmeier A."/>
            <person name="Kalinowski J."/>
            <person name="Ruckert C."/>
        </authorList>
    </citation>
    <scope>NUCLEOTIDE SEQUENCE</scope>
    <source>
        <strain evidence="7">JCM 13919</strain>
    </source>
</reference>
<dbReference type="PANTHER" id="PTHR34478">
    <property type="entry name" value="PROTEIN LEMA"/>
    <property type="match status" value="1"/>
</dbReference>
<dbReference type="OrthoDB" id="9804152at2"/>
<reference evidence="7" key="2">
    <citation type="submission" date="2020-09" db="EMBL/GenBank/DDBJ databases">
        <authorList>
            <person name="Sun Q."/>
            <person name="Ohkuma M."/>
        </authorList>
    </citation>
    <scope>NUCLEOTIDE SEQUENCE</scope>
    <source>
        <strain evidence="7">JCM 13919</strain>
    </source>
</reference>
<dbReference type="Pfam" id="PF04011">
    <property type="entry name" value="LemA"/>
    <property type="match status" value="1"/>
</dbReference>
<evidence type="ECO:0000256" key="4">
    <source>
        <dbReference type="ARBA" id="ARBA00022989"/>
    </source>
</evidence>
<evidence type="ECO:0000256" key="3">
    <source>
        <dbReference type="ARBA" id="ARBA00022692"/>
    </source>
</evidence>
<organism evidence="7 8">
    <name type="scientific">Legionella impletisoli</name>
    <dbReference type="NCBI Taxonomy" id="343510"/>
    <lineage>
        <taxon>Bacteria</taxon>
        <taxon>Pseudomonadati</taxon>
        <taxon>Pseudomonadota</taxon>
        <taxon>Gammaproteobacteria</taxon>
        <taxon>Legionellales</taxon>
        <taxon>Legionellaceae</taxon>
        <taxon>Legionella</taxon>
    </lineage>
</organism>
<comment type="caution">
    <text evidence="7">The sequence shown here is derived from an EMBL/GenBank/DDBJ whole genome shotgun (WGS) entry which is preliminary data.</text>
</comment>
<evidence type="ECO:0000256" key="1">
    <source>
        <dbReference type="ARBA" id="ARBA00004167"/>
    </source>
</evidence>
<protein>
    <submittedName>
        <fullName evidence="7">LemA protein</fullName>
    </submittedName>
</protein>
<dbReference type="GO" id="GO:0016020">
    <property type="term" value="C:membrane"/>
    <property type="evidence" value="ECO:0007669"/>
    <property type="project" value="UniProtKB-SubCell"/>
</dbReference>
<comment type="similarity">
    <text evidence="2">Belongs to the LemA family.</text>
</comment>
<feature type="transmembrane region" description="Helical" evidence="6">
    <location>
        <begin position="6"/>
        <end position="27"/>
    </location>
</feature>
<dbReference type="PANTHER" id="PTHR34478:SF2">
    <property type="entry name" value="MEMBRANE PROTEIN"/>
    <property type="match status" value="1"/>
</dbReference>
<keyword evidence="4 6" id="KW-1133">Transmembrane helix</keyword>
<dbReference type="RefSeq" id="WP_131776482.1">
    <property type="nucleotide sequence ID" value="NZ_BMOB01000004.1"/>
</dbReference>
<evidence type="ECO:0000256" key="6">
    <source>
        <dbReference type="SAM" id="Phobius"/>
    </source>
</evidence>
<evidence type="ECO:0000313" key="7">
    <source>
        <dbReference type="EMBL" id="GGI83869.1"/>
    </source>
</evidence>
<gene>
    <name evidence="7" type="ORF">GCM10007966_10580</name>
</gene>
<evidence type="ECO:0000313" key="8">
    <source>
        <dbReference type="Proteomes" id="UP000630149"/>
    </source>
</evidence>
<sequence length="193" mass="22378">MSTFLIAVLIIVVLIFFWIIGVYNKLISLIEAINNNKRQIDIQLDRRFKVFQSLIESVKKYMDYEKTTLKDVVALRNKAEAAKEAGNEKERIAAEEGISRIASGLNVVFEQYPDLKASQNVIQLQEEIVNTENKLSYAKQAYNDSLERYNAKKKSFFESMVVSIFPSKLDKDFTYWSLPEDQIQAREDYTVKL</sequence>
<evidence type="ECO:0000256" key="2">
    <source>
        <dbReference type="ARBA" id="ARBA00008854"/>
    </source>
</evidence>
<accession>A0A917JRY1</accession>
<dbReference type="InterPro" id="IPR023353">
    <property type="entry name" value="LemA-like_dom_sf"/>
</dbReference>
<proteinExistence type="inferred from homology"/>
<dbReference type="Gene3D" id="1.20.1440.20">
    <property type="entry name" value="LemA-like domain"/>
    <property type="match status" value="1"/>
</dbReference>
<dbReference type="AlphaFoldDB" id="A0A917JRY1"/>